<protein>
    <submittedName>
        <fullName evidence="3">Alpha/beta hydrolase</fullName>
    </submittedName>
</protein>
<dbReference type="InterPro" id="IPR029058">
    <property type="entry name" value="AB_hydrolase_fold"/>
</dbReference>
<dbReference type="PANTHER" id="PTHR43798">
    <property type="entry name" value="MONOACYLGLYCEROL LIPASE"/>
    <property type="match status" value="1"/>
</dbReference>
<gene>
    <name evidence="3" type="ORF">AYR66_16380</name>
</gene>
<keyword evidence="4" id="KW-1185">Reference proteome</keyword>
<evidence type="ECO:0000313" key="3">
    <source>
        <dbReference type="EMBL" id="OWW20811.1"/>
    </source>
</evidence>
<dbReference type="Gene3D" id="3.40.50.1820">
    <property type="entry name" value="alpha/beta hydrolase"/>
    <property type="match status" value="1"/>
</dbReference>
<evidence type="ECO:0000313" key="4">
    <source>
        <dbReference type="Proteomes" id="UP000197535"/>
    </source>
</evidence>
<keyword evidence="1 3" id="KW-0378">Hydrolase</keyword>
<evidence type="ECO:0000259" key="2">
    <source>
        <dbReference type="Pfam" id="PF00561"/>
    </source>
</evidence>
<dbReference type="SUPFAM" id="SSF53474">
    <property type="entry name" value="alpha/beta-Hydrolases"/>
    <property type="match status" value="1"/>
</dbReference>
<accession>A0A254TDT4</accession>
<evidence type="ECO:0000256" key="1">
    <source>
        <dbReference type="ARBA" id="ARBA00022801"/>
    </source>
</evidence>
<dbReference type="GO" id="GO:0016787">
    <property type="term" value="F:hydrolase activity"/>
    <property type="evidence" value="ECO:0007669"/>
    <property type="project" value="UniProtKB-KW"/>
</dbReference>
<organism evidence="3 4">
    <name type="scientific">Noviherbaspirillum denitrificans</name>
    <dbReference type="NCBI Taxonomy" id="1968433"/>
    <lineage>
        <taxon>Bacteria</taxon>
        <taxon>Pseudomonadati</taxon>
        <taxon>Pseudomonadota</taxon>
        <taxon>Betaproteobacteria</taxon>
        <taxon>Burkholderiales</taxon>
        <taxon>Oxalobacteraceae</taxon>
        <taxon>Noviherbaspirillum</taxon>
    </lineage>
</organism>
<dbReference type="AlphaFoldDB" id="A0A254TDT4"/>
<dbReference type="OrthoDB" id="9780765at2"/>
<dbReference type="InterPro" id="IPR000073">
    <property type="entry name" value="AB_hydrolase_1"/>
</dbReference>
<dbReference type="InterPro" id="IPR050266">
    <property type="entry name" value="AB_hydrolase_sf"/>
</dbReference>
<dbReference type="PRINTS" id="PR00111">
    <property type="entry name" value="ABHYDROLASE"/>
</dbReference>
<dbReference type="PANTHER" id="PTHR43798:SF31">
    <property type="entry name" value="AB HYDROLASE SUPERFAMILY PROTEIN YCLE"/>
    <property type="match status" value="1"/>
</dbReference>
<dbReference type="Proteomes" id="UP000197535">
    <property type="component" value="Unassembled WGS sequence"/>
</dbReference>
<dbReference type="EMBL" id="LSTO01000001">
    <property type="protein sequence ID" value="OWW20811.1"/>
    <property type="molecule type" value="Genomic_DNA"/>
</dbReference>
<name>A0A254TDT4_9BURK</name>
<proteinExistence type="predicted"/>
<dbReference type="RefSeq" id="WP_088707676.1">
    <property type="nucleotide sequence ID" value="NZ_LSTO01000001.1"/>
</dbReference>
<feature type="domain" description="AB hydrolase-1" evidence="2">
    <location>
        <begin position="15"/>
        <end position="143"/>
    </location>
</feature>
<dbReference type="Pfam" id="PF00561">
    <property type="entry name" value="Abhydrolase_1"/>
    <property type="match status" value="1"/>
</dbReference>
<comment type="caution">
    <text evidence="3">The sequence shown here is derived from an EMBL/GenBank/DDBJ whole genome shotgun (WGS) entry which is preliminary data.</text>
</comment>
<reference evidence="3 4" key="1">
    <citation type="submission" date="2016-02" db="EMBL/GenBank/DDBJ databases">
        <authorList>
            <person name="Wen L."/>
            <person name="He K."/>
            <person name="Yang H."/>
        </authorList>
    </citation>
    <scope>NUCLEOTIDE SEQUENCE [LARGE SCALE GENOMIC DNA]</scope>
    <source>
        <strain evidence="3 4">TSA40</strain>
    </source>
</reference>
<dbReference type="GO" id="GO:0016020">
    <property type="term" value="C:membrane"/>
    <property type="evidence" value="ECO:0007669"/>
    <property type="project" value="TreeGrafter"/>
</dbReference>
<sequence>MTNTCVVVGKGPHKVLALHGWFGSARGWGFLPEVLDQQQFTYVFMDYRGYGGSMARKGEYSIAEIASDALELADALHWDRFSLLGHSMGGMAIQQVLLDAPERVRKLVAVTPVPPSGVPFDEGAWTLFSRAAHDKAARRAIIDMSTGNRQSGAWLDAMVAHSLEHADAEAFGAYLPAWARNDIAAQVEGNTAEIKVIVGESDPGLTADFMRATYLRCYPRAVLETMPNAGHYPMHETPVALATSIESFLRG</sequence>